<dbReference type="PROSITE" id="PS01230">
    <property type="entry name" value="TRMA_1"/>
    <property type="match status" value="1"/>
</dbReference>
<dbReference type="InterPro" id="IPR041698">
    <property type="entry name" value="Methyltransf_25"/>
</dbReference>
<evidence type="ECO:0000256" key="5">
    <source>
        <dbReference type="PROSITE-ProRule" id="PRU10015"/>
    </source>
</evidence>
<keyword evidence="2 4" id="KW-0808">Transferase</keyword>
<dbReference type="SUPFAM" id="SSF53335">
    <property type="entry name" value="S-adenosyl-L-methionine-dependent methyltransferases"/>
    <property type="match status" value="1"/>
</dbReference>
<feature type="active site" description="Nucleophile" evidence="4">
    <location>
        <position position="343"/>
    </location>
</feature>
<dbReference type="Proteomes" id="UP000605670">
    <property type="component" value="Unassembled WGS sequence"/>
</dbReference>
<evidence type="ECO:0000256" key="3">
    <source>
        <dbReference type="ARBA" id="ARBA00022691"/>
    </source>
</evidence>
<dbReference type="AlphaFoldDB" id="A0A917BKW2"/>
<dbReference type="GO" id="GO:0070041">
    <property type="term" value="F:rRNA (uridine-C5-)-methyltransferase activity"/>
    <property type="evidence" value="ECO:0007669"/>
    <property type="project" value="TreeGrafter"/>
</dbReference>
<evidence type="ECO:0000256" key="4">
    <source>
        <dbReference type="PROSITE-ProRule" id="PRU01024"/>
    </source>
</evidence>
<dbReference type="PROSITE" id="PS51687">
    <property type="entry name" value="SAM_MT_RNA_M5U"/>
    <property type="match status" value="1"/>
</dbReference>
<keyword evidence="8" id="KW-1185">Reference proteome</keyword>
<gene>
    <name evidence="7" type="primary">rumB</name>
    <name evidence="7" type="ORF">GCM10011366_13720</name>
</gene>
<proteinExistence type="inferred from homology"/>
<protein>
    <submittedName>
        <fullName evidence="7">23S rRNA (Uracil(747)-C(5))-methyltransferase</fullName>
    </submittedName>
</protein>
<keyword evidence="3 4" id="KW-0949">S-adenosyl-L-methionine</keyword>
<dbReference type="PANTHER" id="PTHR11061:SF30">
    <property type="entry name" value="TRNA (URACIL(54)-C(5))-METHYLTRANSFERASE"/>
    <property type="match status" value="1"/>
</dbReference>
<dbReference type="InterPro" id="IPR030390">
    <property type="entry name" value="MeTrfase_TrmA_AS"/>
</dbReference>
<dbReference type="GO" id="GO:0070475">
    <property type="term" value="P:rRNA base methylation"/>
    <property type="evidence" value="ECO:0007669"/>
    <property type="project" value="TreeGrafter"/>
</dbReference>
<dbReference type="Pfam" id="PF13649">
    <property type="entry name" value="Methyltransf_25"/>
    <property type="match status" value="1"/>
</dbReference>
<feature type="binding site" evidence="4">
    <location>
        <position position="223"/>
    </location>
    <ligand>
        <name>S-adenosyl-L-methionine</name>
        <dbReference type="ChEBI" id="CHEBI:59789"/>
    </ligand>
</feature>
<keyword evidence="1 4" id="KW-0489">Methyltransferase</keyword>
<evidence type="ECO:0000256" key="2">
    <source>
        <dbReference type="ARBA" id="ARBA00022679"/>
    </source>
</evidence>
<dbReference type="InterPro" id="IPR029063">
    <property type="entry name" value="SAM-dependent_MTases_sf"/>
</dbReference>
<dbReference type="InterPro" id="IPR010280">
    <property type="entry name" value="U5_MeTrfase_fam"/>
</dbReference>
<feature type="binding site" evidence="4">
    <location>
        <position position="273"/>
    </location>
    <ligand>
        <name>S-adenosyl-L-methionine</name>
        <dbReference type="ChEBI" id="CHEBI:59789"/>
    </ligand>
</feature>
<comment type="similarity">
    <text evidence="4">Belongs to the class I-like SAM-binding methyltransferase superfamily. RNA M5U methyltransferase family.</text>
</comment>
<feature type="binding site" evidence="4">
    <location>
        <position position="252"/>
    </location>
    <ligand>
        <name>S-adenosyl-L-methionine</name>
        <dbReference type="ChEBI" id="CHEBI:59789"/>
    </ligand>
</feature>
<dbReference type="Gene3D" id="3.40.50.150">
    <property type="entry name" value="Vaccinia Virus protein VP39"/>
    <property type="match status" value="1"/>
</dbReference>
<organism evidence="7 8">
    <name type="scientific">Ornithinimicrobium tianjinense</name>
    <dbReference type="NCBI Taxonomy" id="1195761"/>
    <lineage>
        <taxon>Bacteria</taxon>
        <taxon>Bacillati</taxon>
        <taxon>Actinomycetota</taxon>
        <taxon>Actinomycetes</taxon>
        <taxon>Micrococcales</taxon>
        <taxon>Ornithinimicrobiaceae</taxon>
        <taxon>Ornithinimicrobium</taxon>
    </lineage>
</organism>
<dbReference type="EMBL" id="BMEM01000001">
    <property type="protein sequence ID" value="GGF47200.1"/>
    <property type="molecule type" value="Genomic_DNA"/>
</dbReference>
<feature type="active site" evidence="5">
    <location>
        <position position="343"/>
    </location>
</feature>
<evidence type="ECO:0000256" key="1">
    <source>
        <dbReference type="ARBA" id="ARBA00022603"/>
    </source>
</evidence>
<accession>A0A917BKW2</accession>
<dbReference type="CDD" id="cd02440">
    <property type="entry name" value="AdoMet_MTases"/>
    <property type="match status" value="1"/>
</dbReference>
<comment type="caution">
    <text evidence="7">The sequence shown here is derived from an EMBL/GenBank/DDBJ whole genome shotgun (WGS) entry which is preliminary data.</text>
</comment>
<dbReference type="Gene3D" id="2.40.50.1070">
    <property type="match status" value="1"/>
</dbReference>
<sequence>MAVPDAPRLILVQCHYFDAGVCRSCTLMGTGYAAQLALKQARVAEVLAGAVPAEAWQSPVTSAESGFRNKAKLVVGGVKGSPTVGILGPDGRGVDLRHCGLHEAGLHEAVLTTAELLRGSGLTPYDVPARQGELKHVLLTHSPDGELMARFVLRSPGQLTRVRELVPALGEALPGTRVVSVNLQPEHKAVLEGPEEVLLTEQETLPMRVNDITLHLRTRSFFQTNTAVASALYRQARAWADEVAPSSVWDLYCGVGGFALHLLADGRDVLGIEVSPEAVLSATTSARELGASRARFEVGDATTYLQEREAPDLVVVNPPRRGIGSLARWLEGSGVEHVIYSSCHAGSLARDLAAMPSLQVREARLFDMFPQTAHHEVMVSLRRR</sequence>
<name>A0A917BKW2_9MICO</name>
<dbReference type="PANTHER" id="PTHR11061">
    <property type="entry name" value="RNA M5U METHYLTRANSFERASE"/>
    <property type="match status" value="1"/>
</dbReference>
<evidence type="ECO:0000313" key="7">
    <source>
        <dbReference type="EMBL" id="GGF47200.1"/>
    </source>
</evidence>
<reference evidence="7" key="2">
    <citation type="submission" date="2020-09" db="EMBL/GenBank/DDBJ databases">
        <authorList>
            <person name="Sun Q."/>
            <person name="Zhou Y."/>
        </authorList>
    </citation>
    <scope>NUCLEOTIDE SEQUENCE</scope>
    <source>
        <strain evidence="7">CGMCC 1.12160</strain>
    </source>
</reference>
<feature type="binding site" evidence="4">
    <location>
        <position position="317"/>
    </location>
    <ligand>
        <name>S-adenosyl-L-methionine</name>
        <dbReference type="ChEBI" id="CHEBI:59789"/>
    </ligand>
</feature>
<evidence type="ECO:0000259" key="6">
    <source>
        <dbReference type="Pfam" id="PF13649"/>
    </source>
</evidence>
<dbReference type="NCBIfam" id="NF002909">
    <property type="entry name" value="PRK03522.2-1"/>
    <property type="match status" value="1"/>
</dbReference>
<reference evidence="7" key="1">
    <citation type="journal article" date="2014" name="Int. J. Syst. Evol. Microbiol.">
        <title>Complete genome sequence of Corynebacterium casei LMG S-19264T (=DSM 44701T), isolated from a smear-ripened cheese.</title>
        <authorList>
            <consortium name="US DOE Joint Genome Institute (JGI-PGF)"/>
            <person name="Walter F."/>
            <person name="Albersmeier A."/>
            <person name="Kalinowski J."/>
            <person name="Ruckert C."/>
        </authorList>
    </citation>
    <scope>NUCLEOTIDE SEQUENCE</scope>
    <source>
        <strain evidence="7">CGMCC 1.12160</strain>
    </source>
</reference>
<feature type="domain" description="Methyltransferase" evidence="6">
    <location>
        <begin position="248"/>
        <end position="316"/>
    </location>
</feature>
<evidence type="ECO:0000313" key="8">
    <source>
        <dbReference type="Proteomes" id="UP000605670"/>
    </source>
</evidence>